<sequence>TTGRQFIQLAAVYSVLYPVQIDLAAGPCYSLPNILQAVHSVSCSILSIYTSQLCAATSHCRPFLYIWPTRRGRRSQATKRGQAGSVSTANIAGQGHGASSARGRGARLSFFSAAYRVEPQHAEELVEWMTKPSSSSSSSVTQAQSTLAANAAAKAASSGSMSSVTPSLAPPSCPEESPELFDHSVGHMLQEDAQHFEGSDDGTQIEEGSNVIPERGGAQEGQQTGSHVPPTAADCQVCSSDEGMMRSLILRGCLIGERRRRRRHISNEAGCHPGASLRAAN</sequence>
<evidence type="ECO:0000313" key="2">
    <source>
        <dbReference type="EMBL" id="PIO25898.1"/>
    </source>
</evidence>
<evidence type="ECO:0000313" key="3">
    <source>
        <dbReference type="Proteomes" id="UP000228934"/>
    </source>
</evidence>
<proteinExistence type="predicted"/>
<dbReference type="Proteomes" id="UP000228934">
    <property type="component" value="Unassembled WGS sequence"/>
</dbReference>
<feature type="non-terminal residue" evidence="2">
    <location>
        <position position="1"/>
    </location>
</feature>
<keyword evidence="3" id="KW-1185">Reference proteome</keyword>
<name>A0A2G9RDA5_AQUCT</name>
<feature type="region of interest" description="Disordered" evidence="1">
    <location>
        <begin position="158"/>
        <end position="180"/>
    </location>
</feature>
<organism evidence="2 3">
    <name type="scientific">Aquarana catesbeiana</name>
    <name type="common">American bullfrog</name>
    <name type="synonym">Rana catesbeiana</name>
    <dbReference type="NCBI Taxonomy" id="8400"/>
    <lineage>
        <taxon>Eukaryota</taxon>
        <taxon>Metazoa</taxon>
        <taxon>Chordata</taxon>
        <taxon>Craniata</taxon>
        <taxon>Vertebrata</taxon>
        <taxon>Euteleostomi</taxon>
        <taxon>Amphibia</taxon>
        <taxon>Batrachia</taxon>
        <taxon>Anura</taxon>
        <taxon>Neobatrachia</taxon>
        <taxon>Ranoidea</taxon>
        <taxon>Ranidae</taxon>
        <taxon>Aquarana</taxon>
    </lineage>
</organism>
<gene>
    <name evidence="2" type="ORF">AB205_0126830</name>
</gene>
<accession>A0A2G9RDA5</accession>
<reference evidence="3" key="1">
    <citation type="journal article" date="2017" name="Nat. Commun.">
        <title>The North American bullfrog draft genome provides insight into hormonal regulation of long noncoding RNA.</title>
        <authorList>
            <person name="Hammond S.A."/>
            <person name="Warren R.L."/>
            <person name="Vandervalk B.P."/>
            <person name="Kucuk E."/>
            <person name="Khan H."/>
            <person name="Gibb E.A."/>
            <person name="Pandoh P."/>
            <person name="Kirk H."/>
            <person name="Zhao Y."/>
            <person name="Jones M."/>
            <person name="Mungall A.J."/>
            <person name="Coope R."/>
            <person name="Pleasance S."/>
            <person name="Moore R.A."/>
            <person name="Holt R.A."/>
            <person name="Round J.M."/>
            <person name="Ohora S."/>
            <person name="Walle B.V."/>
            <person name="Veldhoen N."/>
            <person name="Helbing C.C."/>
            <person name="Birol I."/>
        </authorList>
    </citation>
    <scope>NUCLEOTIDE SEQUENCE [LARGE SCALE GENOMIC DNA]</scope>
</reference>
<dbReference type="EMBL" id="KV948551">
    <property type="protein sequence ID" value="PIO25898.1"/>
    <property type="molecule type" value="Genomic_DNA"/>
</dbReference>
<feature type="region of interest" description="Disordered" evidence="1">
    <location>
        <begin position="197"/>
        <end position="231"/>
    </location>
</feature>
<feature type="non-terminal residue" evidence="2">
    <location>
        <position position="281"/>
    </location>
</feature>
<protein>
    <submittedName>
        <fullName evidence="2">Uncharacterized protein</fullName>
    </submittedName>
</protein>
<evidence type="ECO:0000256" key="1">
    <source>
        <dbReference type="SAM" id="MobiDB-lite"/>
    </source>
</evidence>
<dbReference type="AlphaFoldDB" id="A0A2G9RDA5"/>
<feature type="region of interest" description="Disordered" evidence="1">
    <location>
        <begin position="75"/>
        <end position="102"/>
    </location>
</feature>